<dbReference type="EMBL" id="LNIX01000001">
    <property type="protein sequence ID" value="OXA63976.1"/>
    <property type="molecule type" value="Genomic_DNA"/>
</dbReference>
<evidence type="ECO:0000313" key="3">
    <source>
        <dbReference type="Proteomes" id="UP000198287"/>
    </source>
</evidence>
<evidence type="ECO:0000313" key="2">
    <source>
        <dbReference type="EMBL" id="OXA63976.1"/>
    </source>
</evidence>
<proteinExistence type="predicted"/>
<gene>
    <name evidence="2" type="ORF">Fcan01_00550</name>
</gene>
<comment type="caution">
    <text evidence="2">The sequence shown here is derived from an EMBL/GenBank/DDBJ whole genome shotgun (WGS) entry which is preliminary data.</text>
</comment>
<keyword evidence="3" id="KW-1185">Reference proteome</keyword>
<dbReference type="AlphaFoldDB" id="A0A226F4Y8"/>
<protein>
    <submittedName>
        <fullName evidence="2">Uncharacterized protein</fullName>
    </submittedName>
</protein>
<evidence type="ECO:0000256" key="1">
    <source>
        <dbReference type="SAM" id="MobiDB-lite"/>
    </source>
</evidence>
<dbReference type="Proteomes" id="UP000198287">
    <property type="component" value="Unassembled WGS sequence"/>
</dbReference>
<reference evidence="2 3" key="1">
    <citation type="submission" date="2015-12" db="EMBL/GenBank/DDBJ databases">
        <title>The genome of Folsomia candida.</title>
        <authorList>
            <person name="Faddeeva A."/>
            <person name="Derks M.F."/>
            <person name="Anvar Y."/>
            <person name="Smit S."/>
            <person name="Van Straalen N."/>
            <person name="Roelofs D."/>
        </authorList>
    </citation>
    <scope>NUCLEOTIDE SEQUENCE [LARGE SCALE GENOMIC DNA]</scope>
    <source>
        <strain evidence="2 3">VU population</strain>
        <tissue evidence="2">Whole body</tissue>
    </source>
</reference>
<organism evidence="2 3">
    <name type="scientific">Folsomia candida</name>
    <name type="common">Springtail</name>
    <dbReference type="NCBI Taxonomy" id="158441"/>
    <lineage>
        <taxon>Eukaryota</taxon>
        <taxon>Metazoa</taxon>
        <taxon>Ecdysozoa</taxon>
        <taxon>Arthropoda</taxon>
        <taxon>Hexapoda</taxon>
        <taxon>Collembola</taxon>
        <taxon>Entomobryomorpha</taxon>
        <taxon>Isotomoidea</taxon>
        <taxon>Isotomidae</taxon>
        <taxon>Proisotominae</taxon>
        <taxon>Folsomia</taxon>
    </lineage>
</organism>
<sequence>MKGQTKNVITICWSQFLASIRDGKCGCTIQAMNTTYQSCCYLRNKFNSLHWFRLTFPSSASQSHDKIPISVTIGFYIMVNYFPSSGIQSNFPSTLFLRMDENCLHNKRTLKDKRTSQPFQRVSLILDAIESFSEHCEEELFKNLFLKLLKIIEMALASEANLLYLELEKYRQILITSRTASCSFSDQMNRLAHAVNCLYWEARNLDEAIRQVGSRCVVYNQSAWSVSHRTNQLRYQIRFAKKQLGIWVNLEKNPPKSTIFSSPSHSESSGGHGQSVYWWSPQRKQASQEKVAYK</sequence>
<feature type="region of interest" description="Disordered" evidence="1">
    <location>
        <begin position="258"/>
        <end position="294"/>
    </location>
</feature>
<accession>A0A226F4Y8</accession>
<name>A0A226F4Y8_FOLCA</name>